<proteinExistence type="inferred from homology"/>
<dbReference type="Pfam" id="PF00156">
    <property type="entry name" value="Pribosyltran"/>
    <property type="match status" value="1"/>
</dbReference>
<dbReference type="AlphaFoldDB" id="A0A2T6C6L1"/>
<accession>A0A2T6C6L1</accession>
<dbReference type="Proteomes" id="UP000244090">
    <property type="component" value="Unassembled WGS sequence"/>
</dbReference>
<dbReference type="InterPro" id="IPR029057">
    <property type="entry name" value="PRTase-like"/>
</dbReference>
<comment type="caution">
    <text evidence="3">The sequence shown here is derived from an EMBL/GenBank/DDBJ whole genome shotgun (WGS) entry which is preliminary data.</text>
</comment>
<dbReference type="PANTHER" id="PTHR47505">
    <property type="entry name" value="DNA UTILIZATION PROTEIN YHGH"/>
    <property type="match status" value="1"/>
</dbReference>
<dbReference type="CDD" id="cd06223">
    <property type="entry name" value="PRTases_typeI"/>
    <property type="match status" value="1"/>
</dbReference>
<evidence type="ECO:0000313" key="3">
    <source>
        <dbReference type="EMBL" id="PTX63968.1"/>
    </source>
</evidence>
<dbReference type="EMBL" id="QBKT01000001">
    <property type="protein sequence ID" value="PTX63968.1"/>
    <property type="molecule type" value="Genomic_DNA"/>
</dbReference>
<gene>
    <name evidence="3" type="ORF">C8N46_101578</name>
</gene>
<evidence type="ECO:0000256" key="1">
    <source>
        <dbReference type="ARBA" id="ARBA00008007"/>
    </source>
</evidence>
<dbReference type="PANTHER" id="PTHR47505:SF1">
    <property type="entry name" value="DNA UTILIZATION PROTEIN YHGH"/>
    <property type="match status" value="1"/>
</dbReference>
<reference evidence="3 4" key="1">
    <citation type="submission" date="2018-04" db="EMBL/GenBank/DDBJ databases">
        <title>Genomic Encyclopedia of Archaeal and Bacterial Type Strains, Phase II (KMG-II): from individual species to whole genera.</title>
        <authorList>
            <person name="Goeker M."/>
        </authorList>
    </citation>
    <scope>NUCLEOTIDE SEQUENCE [LARGE SCALE GENOMIC DNA]</scope>
    <source>
        <strain evidence="3 4">DSM 25731</strain>
    </source>
</reference>
<dbReference type="Gene3D" id="3.40.50.2020">
    <property type="match status" value="1"/>
</dbReference>
<dbReference type="InterPro" id="IPR051910">
    <property type="entry name" value="ComF/GntX_DNA_util-trans"/>
</dbReference>
<name>A0A2T6C6L1_9FLAO</name>
<evidence type="ECO:0000313" key="4">
    <source>
        <dbReference type="Proteomes" id="UP000244090"/>
    </source>
</evidence>
<keyword evidence="4" id="KW-1185">Reference proteome</keyword>
<protein>
    <submittedName>
        <fullName evidence="3">ComF family protein</fullName>
    </submittedName>
</protein>
<evidence type="ECO:0000259" key="2">
    <source>
        <dbReference type="Pfam" id="PF00156"/>
    </source>
</evidence>
<feature type="domain" description="Phosphoribosyltransferase" evidence="2">
    <location>
        <begin position="144"/>
        <end position="220"/>
    </location>
</feature>
<comment type="similarity">
    <text evidence="1">Belongs to the ComF/GntX family.</text>
</comment>
<dbReference type="InterPro" id="IPR000836">
    <property type="entry name" value="PRTase_dom"/>
</dbReference>
<sequence length="237" mass="27011">MLNFYRSYVTNILNNILSSFFPATCLSCTDTLKHQEQHICTKCLHNLPFTEFHKHAENPVKHTFYGRVHIENATALLHYKKNSIVQQLIHQLKYKNRQEIGTLLGNMLGERLKKEVAYHSIDYIIPVPLHKKRLQKRGYNQVATFGKQLATHLEAAYDDTILVKTQNIKTQAFKKRAARWMTAQHSFEITDTEILAGKHILLVDDIITTGATLEACAIALQKIPNITISVATMSIAS</sequence>
<organism evidence="3 4">
    <name type="scientific">Kordia periserrulae</name>
    <dbReference type="NCBI Taxonomy" id="701523"/>
    <lineage>
        <taxon>Bacteria</taxon>
        <taxon>Pseudomonadati</taxon>
        <taxon>Bacteroidota</taxon>
        <taxon>Flavobacteriia</taxon>
        <taxon>Flavobacteriales</taxon>
        <taxon>Flavobacteriaceae</taxon>
        <taxon>Kordia</taxon>
    </lineage>
</organism>
<dbReference type="SUPFAM" id="SSF53271">
    <property type="entry name" value="PRTase-like"/>
    <property type="match status" value="1"/>
</dbReference>